<accession>A0A498LD60</accession>
<evidence type="ECO:0000256" key="4">
    <source>
        <dbReference type="ARBA" id="ARBA00023170"/>
    </source>
</evidence>
<feature type="domain" description="Fibronectin type-III" evidence="7">
    <location>
        <begin position="14"/>
        <end position="118"/>
    </location>
</feature>
<keyword evidence="6" id="KW-0472">Membrane</keyword>
<dbReference type="EMBL" id="QBIY01013377">
    <property type="protein sequence ID" value="RXN06188.1"/>
    <property type="molecule type" value="Genomic_DNA"/>
</dbReference>
<dbReference type="InterPro" id="IPR036116">
    <property type="entry name" value="FN3_sf"/>
</dbReference>
<dbReference type="PANTHER" id="PTHR20859">
    <property type="entry name" value="INTERFERON/INTERLEUKIN RECEPTOR"/>
    <property type="match status" value="1"/>
</dbReference>
<gene>
    <name evidence="8" type="ORF">ROHU_035536</name>
</gene>
<dbReference type="PROSITE" id="PS50853">
    <property type="entry name" value="FN3"/>
    <property type="match status" value="1"/>
</dbReference>
<dbReference type="InterPro" id="IPR013783">
    <property type="entry name" value="Ig-like_fold"/>
</dbReference>
<comment type="caution">
    <text evidence="8">The sequence shown here is derived from an EMBL/GenBank/DDBJ whole genome shotgun (WGS) entry which is preliminary data.</text>
</comment>
<sequence length="503" mass="56081">MQICFIVASAVEGPPEPRNVHFYSENLRNIVRWTPGEGSPSDTVYTVEYAIYGDEEENSTAQVRWSRVKHCTSIAQNECDVSQETFSLEDDYYARVRAVSANAQSVWTESKTRFSPEFDTILGAPLVELTVLQNYVNVIIKGPFRWRTKKVQKDTMEDLCNIFPHMIYSVSVFSSRSDHTKYMRLKNGNLTLGPVDFSTQICVVVQAQSETHPLAYKPSERVCVETPKDPFRDQLLAAMLGGVLPSALCLCVLTVLGGLIHCYITDHRQKLPKSVQVEEMSEKLHTLLPQMPPTVIVNMIKIGKESALLGPAALPQLMSCDDLTASDVQAQLMNTDPQPAACYAQQVAPPAASAPPLADLQDEDSLSVDSELQPWPQEPQHIEAGDYGIVVPASFEPPVRREAESSPYRTQGHTVQPVDACEDELDDEDQTQIFLDWSPETRELKIPLMGLLGREDEAQVQTEAVTLLPNVILRQSSEDSGESEDDFTKMERDWGLIIHSSPD</sequence>
<evidence type="ECO:0000256" key="5">
    <source>
        <dbReference type="SAM" id="MobiDB-lite"/>
    </source>
</evidence>
<dbReference type="AlphaFoldDB" id="A0A498LD60"/>
<keyword evidence="2" id="KW-0732">Signal</keyword>
<dbReference type="PANTHER" id="PTHR20859:SF86">
    <property type="entry name" value="INTERLEUKIN-20 RECEPTOR SUBUNIT ALPHA"/>
    <property type="match status" value="1"/>
</dbReference>
<dbReference type="SUPFAM" id="SSF49265">
    <property type="entry name" value="Fibronectin type III"/>
    <property type="match status" value="2"/>
</dbReference>
<keyword evidence="9" id="KW-1185">Reference proteome</keyword>
<evidence type="ECO:0000256" key="1">
    <source>
        <dbReference type="ARBA" id="ARBA00005399"/>
    </source>
</evidence>
<evidence type="ECO:0000256" key="2">
    <source>
        <dbReference type="ARBA" id="ARBA00022729"/>
    </source>
</evidence>
<keyword evidence="4 8" id="KW-0675">Receptor</keyword>
<dbReference type="InterPro" id="IPR003961">
    <property type="entry name" value="FN3_dom"/>
</dbReference>
<evidence type="ECO:0000313" key="9">
    <source>
        <dbReference type="Proteomes" id="UP000290572"/>
    </source>
</evidence>
<dbReference type="InterPro" id="IPR050650">
    <property type="entry name" value="Type-II_Cytokine-TF_Rcpt"/>
</dbReference>
<dbReference type="Gene3D" id="2.60.40.10">
    <property type="entry name" value="Immunoglobulins"/>
    <property type="match status" value="2"/>
</dbReference>
<feature type="transmembrane region" description="Helical" evidence="6">
    <location>
        <begin position="235"/>
        <end position="264"/>
    </location>
</feature>
<comment type="similarity">
    <text evidence="1">Belongs to the type II cytokine receptor family.</text>
</comment>
<organism evidence="8 9">
    <name type="scientific">Labeo rohita</name>
    <name type="common">Indian major carp</name>
    <name type="synonym">Cyprinus rohita</name>
    <dbReference type="NCBI Taxonomy" id="84645"/>
    <lineage>
        <taxon>Eukaryota</taxon>
        <taxon>Metazoa</taxon>
        <taxon>Chordata</taxon>
        <taxon>Craniata</taxon>
        <taxon>Vertebrata</taxon>
        <taxon>Euteleostomi</taxon>
        <taxon>Actinopterygii</taxon>
        <taxon>Neopterygii</taxon>
        <taxon>Teleostei</taxon>
        <taxon>Ostariophysi</taxon>
        <taxon>Cypriniformes</taxon>
        <taxon>Cyprinidae</taxon>
        <taxon>Labeoninae</taxon>
        <taxon>Labeonini</taxon>
        <taxon>Labeo</taxon>
    </lineage>
</organism>
<dbReference type="FunFam" id="2.60.40.10:FF:000348">
    <property type="entry name" value="Interleukin 20 receptor subunit alpha"/>
    <property type="match status" value="1"/>
</dbReference>
<proteinExistence type="inferred from homology"/>
<feature type="region of interest" description="Disordered" evidence="5">
    <location>
        <begin position="476"/>
        <end position="503"/>
    </location>
</feature>
<evidence type="ECO:0000256" key="6">
    <source>
        <dbReference type="SAM" id="Phobius"/>
    </source>
</evidence>
<dbReference type="Pfam" id="PF01108">
    <property type="entry name" value="Tissue_fac"/>
    <property type="match status" value="1"/>
</dbReference>
<dbReference type="GO" id="GO:0004896">
    <property type="term" value="F:cytokine receptor activity"/>
    <property type="evidence" value="ECO:0007669"/>
    <property type="project" value="TreeGrafter"/>
</dbReference>
<keyword evidence="3" id="KW-1015">Disulfide bond</keyword>
<evidence type="ECO:0000256" key="3">
    <source>
        <dbReference type="ARBA" id="ARBA00023157"/>
    </source>
</evidence>
<name>A0A498LD60_LABRO</name>
<dbReference type="Pfam" id="PF09294">
    <property type="entry name" value="Interfer-bind"/>
    <property type="match status" value="1"/>
</dbReference>
<reference evidence="8 9" key="1">
    <citation type="submission" date="2018-03" db="EMBL/GenBank/DDBJ databases">
        <title>Draft genome sequence of Rohu Carp (Labeo rohita).</title>
        <authorList>
            <person name="Das P."/>
            <person name="Kushwaha B."/>
            <person name="Joshi C.G."/>
            <person name="Kumar D."/>
            <person name="Nagpure N.S."/>
            <person name="Sahoo L."/>
            <person name="Das S.P."/>
            <person name="Bit A."/>
            <person name="Patnaik S."/>
            <person name="Meher P.K."/>
            <person name="Jayasankar P."/>
            <person name="Koringa P.G."/>
            <person name="Patel N.V."/>
            <person name="Hinsu A.T."/>
            <person name="Kumar R."/>
            <person name="Pandey M."/>
            <person name="Agarwal S."/>
            <person name="Srivastava S."/>
            <person name="Singh M."/>
            <person name="Iquebal M.A."/>
            <person name="Jaiswal S."/>
            <person name="Angadi U.B."/>
            <person name="Kumar N."/>
            <person name="Raza M."/>
            <person name="Shah T.M."/>
            <person name="Rai A."/>
            <person name="Jena J.K."/>
        </authorList>
    </citation>
    <scope>NUCLEOTIDE SEQUENCE [LARGE SCALE GENOMIC DNA]</scope>
    <source>
        <strain evidence="8">DASCIFA01</strain>
        <tissue evidence="8">Testis</tissue>
    </source>
</reference>
<dbReference type="Proteomes" id="UP000290572">
    <property type="component" value="Unassembled WGS sequence"/>
</dbReference>
<dbReference type="STRING" id="84645.A0A498LD60"/>
<keyword evidence="6" id="KW-0812">Transmembrane</keyword>
<dbReference type="GO" id="GO:0005886">
    <property type="term" value="C:plasma membrane"/>
    <property type="evidence" value="ECO:0007669"/>
    <property type="project" value="TreeGrafter"/>
</dbReference>
<keyword evidence="6" id="KW-1133">Transmembrane helix</keyword>
<evidence type="ECO:0000259" key="7">
    <source>
        <dbReference type="PROSITE" id="PS50853"/>
    </source>
</evidence>
<dbReference type="InterPro" id="IPR015373">
    <property type="entry name" value="Interferon/interleukin_rcp_dom"/>
</dbReference>
<feature type="region of interest" description="Disordered" evidence="5">
    <location>
        <begin position="352"/>
        <end position="372"/>
    </location>
</feature>
<protein>
    <submittedName>
        <fullName evidence="8">Interleukin-20 receptor subunit alpha-like protein</fullName>
    </submittedName>
</protein>
<evidence type="ECO:0000313" key="8">
    <source>
        <dbReference type="EMBL" id="RXN06188.1"/>
    </source>
</evidence>